<dbReference type="InterPro" id="IPR036388">
    <property type="entry name" value="WH-like_DNA-bd_sf"/>
</dbReference>
<gene>
    <name evidence="8" type="ORF">NG895_19720</name>
</gene>
<evidence type="ECO:0000256" key="4">
    <source>
        <dbReference type="ARBA" id="ARBA00023125"/>
    </source>
</evidence>
<keyword evidence="5" id="KW-0804">Transcription</keyword>
<dbReference type="SUPFAM" id="SSF88659">
    <property type="entry name" value="Sigma3 and sigma4 domains of RNA polymerase sigma factors"/>
    <property type="match status" value="1"/>
</dbReference>
<evidence type="ECO:0000256" key="2">
    <source>
        <dbReference type="ARBA" id="ARBA00023015"/>
    </source>
</evidence>
<comment type="similarity">
    <text evidence="1">Belongs to the sigma-70 factor family. ECF subfamily.</text>
</comment>
<feature type="domain" description="RNA polymerase sigma factor 70 region 4 type 2" evidence="7">
    <location>
        <begin position="149"/>
        <end position="200"/>
    </location>
</feature>
<dbReference type="Pfam" id="PF04542">
    <property type="entry name" value="Sigma70_r2"/>
    <property type="match status" value="1"/>
</dbReference>
<dbReference type="AlphaFoldDB" id="A0A9X2JHK2"/>
<evidence type="ECO:0000256" key="1">
    <source>
        <dbReference type="ARBA" id="ARBA00010641"/>
    </source>
</evidence>
<dbReference type="InterPro" id="IPR013325">
    <property type="entry name" value="RNA_pol_sigma_r2"/>
</dbReference>
<dbReference type="GO" id="GO:0006352">
    <property type="term" value="P:DNA-templated transcription initiation"/>
    <property type="evidence" value="ECO:0007669"/>
    <property type="project" value="InterPro"/>
</dbReference>
<dbReference type="InterPro" id="IPR007627">
    <property type="entry name" value="RNA_pol_sigma70_r2"/>
</dbReference>
<dbReference type="RefSeq" id="WP_252854250.1">
    <property type="nucleotide sequence ID" value="NZ_JAMXLR010000066.1"/>
</dbReference>
<evidence type="ECO:0000259" key="7">
    <source>
        <dbReference type="Pfam" id="PF08281"/>
    </source>
</evidence>
<dbReference type="InterPro" id="IPR013324">
    <property type="entry name" value="RNA_pol_sigma_r3/r4-like"/>
</dbReference>
<dbReference type="Proteomes" id="UP001155241">
    <property type="component" value="Unassembled WGS sequence"/>
</dbReference>
<protein>
    <submittedName>
        <fullName evidence="8">Sigma-70 family RNA polymerase sigma factor</fullName>
    </submittedName>
</protein>
<feature type="domain" description="RNA polymerase sigma-70 region 2" evidence="6">
    <location>
        <begin position="28"/>
        <end position="99"/>
    </location>
</feature>
<comment type="caution">
    <text evidence="8">The sequence shown here is derived from an EMBL/GenBank/DDBJ whole genome shotgun (WGS) entry which is preliminary data.</text>
</comment>
<evidence type="ECO:0000256" key="3">
    <source>
        <dbReference type="ARBA" id="ARBA00023082"/>
    </source>
</evidence>
<dbReference type="Gene3D" id="1.10.10.10">
    <property type="entry name" value="Winged helix-like DNA-binding domain superfamily/Winged helix DNA-binding domain"/>
    <property type="match status" value="1"/>
</dbReference>
<dbReference type="NCBIfam" id="TIGR02937">
    <property type="entry name" value="sigma70-ECF"/>
    <property type="match status" value="1"/>
</dbReference>
<reference evidence="8" key="1">
    <citation type="submission" date="2022-06" db="EMBL/GenBank/DDBJ databases">
        <title>Aeoliella straminimaris, a novel planctomycete from sediments.</title>
        <authorList>
            <person name="Vitorino I.R."/>
            <person name="Lage O.M."/>
        </authorList>
    </citation>
    <scope>NUCLEOTIDE SEQUENCE</scope>
    <source>
        <strain evidence="8">ICT_H6.2</strain>
    </source>
</reference>
<keyword evidence="2" id="KW-0805">Transcription regulation</keyword>
<name>A0A9X2JHK2_9BACT</name>
<dbReference type="InterPro" id="IPR014284">
    <property type="entry name" value="RNA_pol_sigma-70_dom"/>
</dbReference>
<evidence type="ECO:0000313" key="9">
    <source>
        <dbReference type="Proteomes" id="UP001155241"/>
    </source>
</evidence>
<dbReference type="InterPro" id="IPR013249">
    <property type="entry name" value="RNA_pol_sigma70_r4_t2"/>
</dbReference>
<accession>A0A9X2JHK2</accession>
<dbReference type="GO" id="GO:0003677">
    <property type="term" value="F:DNA binding"/>
    <property type="evidence" value="ECO:0007669"/>
    <property type="project" value="UniProtKB-KW"/>
</dbReference>
<evidence type="ECO:0000313" key="8">
    <source>
        <dbReference type="EMBL" id="MCO6046135.1"/>
    </source>
</evidence>
<proteinExistence type="inferred from homology"/>
<dbReference type="InterPro" id="IPR039425">
    <property type="entry name" value="RNA_pol_sigma-70-like"/>
</dbReference>
<sequence>MPVTTDDSETRRLVDLAAGGNGEAWTQLYNSHQARLRSMVAVRMDRRLRGRIDPSDVLQEACIVASKHIAEYAADPSMPFYLWLRWITGQRLLDQHRRHLGAQARGVNRELSLYHGAFPEATTADLAAHLLGRLSTPSSGAMRIEQKIRLQEALNSLEPIDREILALRHFEELSNGEAAQVLGLDKSAASKRYARALVRLKDVLMSLPGSQDWMP</sequence>
<dbReference type="Pfam" id="PF08281">
    <property type="entry name" value="Sigma70_r4_2"/>
    <property type="match status" value="1"/>
</dbReference>
<dbReference type="Gene3D" id="1.10.1740.10">
    <property type="match status" value="1"/>
</dbReference>
<dbReference type="SUPFAM" id="SSF88946">
    <property type="entry name" value="Sigma2 domain of RNA polymerase sigma factors"/>
    <property type="match status" value="1"/>
</dbReference>
<organism evidence="8 9">
    <name type="scientific">Aeoliella straminimaris</name>
    <dbReference type="NCBI Taxonomy" id="2954799"/>
    <lineage>
        <taxon>Bacteria</taxon>
        <taxon>Pseudomonadati</taxon>
        <taxon>Planctomycetota</taxon>
        <taxon>Planctomycetia</taxon>
        <taxon>Pirellulales</taxon>
        <taxon>Lacipirellulaceae</taxon>
        <taxon>Aeoliella</taxon>
    </lineage>
</organism>
<keyword evidence="4" id="KW-0238">DNA-binding</keyword>
<dbReference type="GO" id="GO:0016987">
    <property type="term" value="F:sigma factor activity"/>
    <property type="evidence" value="ECO:0007669"/>
    <property type="project" value="UniProtKB-KW"/>
</dbReference>
<evidence type="ECO:0000259" key="6">
    <source>
        <dbReference type="Pfam" id="PF04542"/>
    </source>
</evidence>
<dbReference type="EMBL" id="JAMXLR010000066">
    <property type="protein sequence ID" value="MCO6046135.1"/>
    <property type="molecule type" value="Genomic_DNA"/>
</dbReference>
<keyword evidence="9" id="KW-1185">Reference proteome</keyword>
<dbReference type="CDD" id="cd06171">
    <property type="entry name" value="Sigma70_r4"/>
    <property type="match status" value="1"/>
</dbReference>
<dbReference type="PANTHER" id="PTHR43133">
    <property type="entry name" value="RNA POLYMERASE ECF-TYPE SIGMA FACTO"/>
    <property type="match status" value="1"/>
</dbReference>
<evidence type="ECO:0000256" key="5">
    <source>
        <dbReference type="ARBA" id="ARBA00023163"/>
    </source>
</evidence>
<dbReference type="PANTHER" id="PTHR43133:SF8">
    <property type="entry name" value="RNA POLYMERASE SIGMA FACTOR HI_1459-RELATED"/>
    <property type="match status" value="1"/>
</dbReference>
<keyword evidence="3" id="KW-0731">Sigma factor</keyword>